<protein>
    <submittedName>
        <fullName evidence="2">Uncharacterized protein</fullName>
    </submittedName>
</protein>
<dbReference type="OrthoDB" id="10053555at2759"/>
<dbReference type="EMBL" id="JAIZAY010000004">
    <property type="protein sequence ID" value="KAJ8043456.1"/>
    <property type="molecule type" value="Genomic_DNA"/>
</dbReference>
<accession>A0A9Q1HFS9</accession>
<dbReference type="AlphaFoldDB" id="A0A9Q1HFS9"/>
<organism evidence="2 3">
    <name type="scientific">Holothuria leucospilota</name>
    <name type="common">Black long sea cucumber</name>
    <name type="synonym">Mertensiothuria leucospilota</name>
    <dbReference type="NCBI Taxonomy" id="206669"/>
    <lineage>
        <taxon>Eukaryota</taxon>
        <taxon>Metazoa</taxon>
        <taxon>Echinodermata</taxon>
        <taxon>Eleutherozoa</taxon>
        <taxon>Echinozoa</taxon>
        <taxon>Holothuroidea</taxon>
        <taxon>Aspidochirotacea</taxon>
        <taxon>Aspidochirotida</taxon>
        <taxon>Holothuriidae</taxon>
        <taxon>Holothuria</taxon>
    </lineage>
</organism>
<dbReference type="Proteomes" id="UP001152320">
    <property type="component" value="Chromosome 4"/>
</dbReference>
<feature type="region of interest" description="Disordered" evidence="1">
    <location>
        <begin position="69"/>
        <end position="122"/>
    </location>
</feature>
<name>A0A9Q1HFS9_HOLLE</name>
<sequence>MKLAVACMVDNLGLYPSSKQKAALAKEIVKTYPSTRDTTPGMKDHVSEHFYDNGHGFIEYRLKNMRAARPQEEKRRCSSNPKEMSCPRAFPRRLSSPLSSQDTAQSKRCKGKGNSIPIARDD</sequence>
<evidence type="ECO:0000313" key="2">
    <source>
        <dbReference type="EMBL" id="KAJ8043456.1"/>
    </source>
</evidence>
<comment type="caution">
    <text evidence="2">The sequence shown here is derived from an EMBL/GenBank/DDBJ whole genome shotgun (WGS) entry which is preliminary data.</text>
</comment>
<evidence type="ECO:0000256" key="1">
    <source>
        <dbReference type="SAM" id="MobiDB-lite"/>
    </source>
</evidence>
<proteinExistence type="predicted"/>
<reference evidence="2" key="1">
    <citation type="submission" date="2021-10" db="EMBL/GenBank/DDBJ databases">
        <title>Tropical sea cucumber genome reveals ecological adaptation and Cuvierian tubules defense mechanism.</title>
        <authorList>
            <person name="Chen T."/>
        </authorList>
    </citation>
    <scope>NUCLEOTIDE SEQUENCE</scope>
    <source>
        <strain evidence="2">Nanhai2018</strain>
        <tissue evidence="2">Muscle</tissue>
    </source>
</reference>
<keyword evidence="3" id="KW-1185">Reference proteome</keyword>
<evidence type="ECO:0000313" key="3">
    <source>
        <dbReference type="Proteomes" id="UP001152320"/>
    </source>
</evidence>
<feature type="compositionally biased region" description="Polar residues" evidence="1">
    <location>
        <begin position="96"/>
        <end position="106"/>
    </location>
</feature>
<gene>
    <name evidence="2" type="ORF">HOLleu_10542</name>
</gene>